<keyword evidence="4 5" id="KW-0808">Transferase</keyword>
<dbReference type="Gene3D" id="3.40.50.1580">
    <property type="entry name" value="Nucleoside phosphorylase domain"/>
    <property type="match status" value="1"/>
</dbReference>
<dbReference type="NCBIfam" id="TIGR01700">
    <property type="entry name" value="PNPH"/>
    <property type="match status" value="1"/>
</dbReference>
<dbReference type="InterPro" id="IPR000845">
    <property type="entry name" value="Nucleoside_phosphorylase_d"/>
</dbReference>
<evidence type="ECO:0000256" key="1">
    <source>
        <dbReference type="ARBA" id="ARBA00005058"/>
    </source>
</evidence>
<dbReference type="PANTHER" id="PTHR11904">
    <property type="entry name" value="METHYLTHIOADENOSINE/PURINE NUCLEOSIDE PHOSPHORYLASE"/>
    <property type="match status" value="1"/>
</dbReference>
<evidence type="ECO:0000256" key="2">
    <source>
        <dbReference type="ARBA" id="ARBA00006751"/>
    </source>
</evidence>
<reference evidence="8 9" key="1">
    <citation type="submission" date="2016-08" db="EMBL/GenBank/DDBJ databases">
        <title>Genomes of anaerobic fungi encode conserved fungal cellulosomes for biomass hydrolysis.</title>
        <authorList>
            <consortium name="DOE Joint Genome Institute"/>
            <person name="Haitjema C.H."/>
            <person name="Gilmore S.P."/>
            <person name="Henske J.K."/>
            <person name="Solomon K.V."/>
            <person name="De Groot R."/>
            <person name="Kuo A."/>
            <person name="Mondo S.J."/>
            <person name="Salamov A.A."/>
            <person name="Labutti K."/>
            <person name="Zhao Z."/>
            <person name="Chiniquy J."/>
            <person name="Barry K."/>
            <person name="Brewer H.M."/>
            <person name="Purvine S.O."/>
            <person name="Wright A.T."/>
            <person name="Boxma B."/>
            <person name="Van Alen T."/>
            <person name="Hackstein J.H."/>
            <person name="Baker S.E."/>
            <person name="Grigoriev I.V."/>
            <person name="O'Malley M.A."/>
        </authorList>
    </citation>
    <scope>NUCLEOTIDE SEQUENCE [LARGE SCALE GENOMIC DNA]</scope>
    <source>
        <strain evidence="9">finn</strain>
    </source>
</reference>
<keyword evidence="9" id="KW-1185">Reference proteome</keyword>
<protein>
    <recommendedName>
        <fullName evidence="5">Purine nucleoside phosphorylase</fullName>
        <ecNumber evidence="5">2.4.2.1</ecNumber>
    </recommendedName>
    <alternativeName>
        <fullName evidence="5">Inosine-guanosine phosphorylase</fullName>
    </alternativeName>
</protein>
<feature type="domain" description="Nucleoside phosphorylase" evidence="7">
    <location>
        <begin position="31"/>
        <end position="267"/>
    </location>
</feature>
<comment type="similarity">
    <text evidence="2 5">Belongs to the PNP/MTAP phosphorylase family.</text>
</comment>
<feature type="binding site" evidence="6">
    <location>
        <position position="205"/>
    </location>
    <ligand>
        <name>a purine D-ribonucleoside</name>
        <dbReference type="ChEBI" id="CHEBI:142355"/>
    </ligand>
</feature>
<feature type="binding site" evidence="6">
    <location>
        <position position="223"/>
    </location>
    <ligand>
        <name>phosphate</name>
        <dbReference type="ChEBI" id="CHEBI:43474"/>
    </ligand>
</feature>
<feature type="binding site" evidence="6">
    <location>
        <begin position="89"/>
        <end position="91"/>
    </location>
    <ligand>
        <name>phosphate</name>
        <dbReference type="ChEBI" id="CHEBI:43474"/>
    </ligand>
</feature>
<dbReference type="Pfam" id="PF01048">
    <property type="entry name" value="PNP_UDP_1"/>
    <property type="match status" value="1"/>
</dbReference>
<dbReference type="STRING" id="1754191.A0A1Y1VDA7"/>
<gene>
    <name evidence="8" type="ORF">BCR36DRAFT_349280</name>
</gene>
<accession>A0A1Y1VDA7</accession>
<dbReference type="InterPro" id="IPR011270">
    <property type="entry name" value="Pur_Nuc_Pase_Ino/Guo-sp"/>
</dbReference>
<evidence type="ECO:0000256" key="5">
    <source>
        <dbReference type="PIRNR" id="PIRNR000477"/>
    </source>
</evidence>
<dbReference type="Proteomes" id="UP000193719">
    <property type="component" value="Unassembled WGS sequence"/>
</dbReference>
<dbReference type="NCBIfam" id="TIGR01697">
    <property type="entry name" value="PNPH-PUNA-XAPA"/>
    <property type="match status" value="1"/>
</dbReference>
<evidence type="ECO:0000256" key="6">
    <source>
        <dbReference type="PIRSR" id="PIRSR000477-2"/>
    </source>
</evidence>
<dbReference type="AlphaFoldDB" id="A0A1Y1VDA7"/>
<feature type="binding site" evidence="6">
    <location>
        <position position="38"/>
    </location>
    <ligand>
        <name>phosphate</name>
        <dbReference type="ChEBI" id="CHEBI:43474"/>
    </ligand>
</feature>
<evidence type="ECO:0000259" key="7">
    <source>
        <dbReference type="Pfam" id="PF01048"/>
    </source>
</evidence>
<name>A0A1Y1VDA7_9FUNG</name>
<dbReference type="NCBIfam" id="NF006054">
    <property type="entry name" value="PRK08202.1"/>
    <property type="match status" value="1"/>
</dbReference>
<dbReference type="GO" id="GO:0009116">
    <property type="term" value="P:nucleoside metabolic process"/>
    <property type="evidence" value="ECO:0007669"/>
    <property type="project" value="InterPro"/>
</dbReference>
<dbReference type="OrthoDB" id="10261782at2759"/>
<dbReference type="PIRSF" id="PIRSF000477">
    <property type="entry name" value="PurNPase"/>
    <property type="match status" value="1"/>
</dbReference>
<dbReference type="SUPFAM" id="SSF53167">
    <property type="entry name" value="Purine and uridine phosphorylases"/>
    <property type="match status" value="1"/>
</dbReference>
<feature type="binding site" evidence="6">
    <location>
        <position position="121"/>
    </location>
    <ligand>
        <name>phosphate</name>
        <dbReference type="ChEBI" id="CHEBI:43474"/>
    </ligand>
</feature>
<evidence type="ECO:0000313" key="9">
    <source>
        <dbReference type="Proteomes" id="UP000193719"/>
    </source>
</evidence>
<dbReference type="UniPathway" id="UPA00606"/>
<dbReference type="PANTHER" id="PTHR11904:SF9">
    <property type="entry name" value="PURINE NUCLEOSIDE PHOSPHORYLASE-RELATED"/>
    <property type="match status" value="1"/>
</dbReference>
<sequence length="306" mass="33732">MSIDLSKFPDNYVNCYKYLYDKLPNELKSVKMAIVCGSGLNNLADKIKNTVTFDYKDIPGFAVSTVAGHRGKLVFGILANSPVVCMVGRFHFYEGHSAQKVSFPIRIFRMFGAKVLVLTNAAGGLNPNYNTGDLVIIRDHVSFLNFTGSNPLIGQNESIFGERFPPMLNVYNHHLRYLFTQAAAQCNYTNLKEGTYICLSGPSYETPAEARFFSTIGDVVGMSTAPEATVGNHCGMQVIGISLVTNMVNQKPTLSSFKSPEEIAAQNYEAPTISHAEVIEVGNQKAKILEGIVEKFTEILEQNNFE</sequence>
<dbReference type="InterPro" id="IPR011268">
    <property type="entry name" value="Purine_phosphorylase"/>
</dbReference>
<comment type="caution">
    <text evidence="8">The sequence shown here is derived from an EMBL/GenBank/DDBJ whole genome shotgun (WGS) entry which is preliminary data.</text>
</comment>
<dbReference type="EMBL" id="MCFH01000013">
    <property type="protein sequence ID" value="ORX53388.1"/>
    <property type="molecule type" value="Genomic_DNA"/>
</dbReference>
<feature type="binding site" evidence="6">
    <location>
        <position position="246"/>
    </location>
    <ligand>
        <name>a purine D-ribonucleoside</name>
        <dbReference type="ChEBI" id="CHEBI:142355"/>
    </ligand>
</feature>
<comment type="function">
    <text evidence="5">The purine nucleoside phosphorylases catalyze the phosphorolytic breakdown of the N-glycosidic bond in the beta-(deoxy)ribonucleoside molecules, with the formation of the corresponding free purine bases and pentose-1-phosphate.</text>
</comment>
<dbReference type="EC" id="2.4.2.1" evidence="5"/>
<reference evidence="8 9" key="2">
    <citation type="submission" date="2016-08" db="EMBL/GenBank/DDBJ databases">
        <title>Pervasive Adenine N6-methylation of Active Genes in Fungi.</title>
        <authorList>
            <consortium name="DOE Joint Genome Institute"/>
            <person name="Mondo S.J."/>
            <person name="Dannebaum R.O."/>
            <person name="Kuo R.C."/>
            <person name="Labutti K."/>
            <person name="Haridas S."/>
            <person name="Kuo A."/>
            <person name="Salamov A."/>
            <person name="Ahrendt S.R."/>
            <person name="Lipzen A."/>
            <person name="Sullivan W."/>
            <person name="Andreopoulos W.B."/>
            <person name="Clum A."/>
            <person name="Lindquist E."/>
            <person name="Daum C."/>
            <person name="Ramamoorthy G.K."/>
            <person name="Gryganskyi A."/>
            <person name="Culley D."/>
            <person name="Magnuson J.K."/>
            <person name="James T.Y."/>
            <person name="O'Malley M.A."/>
            <person name="Stajich J.E."/>
            <person name="Spatafora J.W."/>
            <person name="Visel A."/>
            <person name="Grigoriev I.V."/>
        </authorList>
    </citation>
    <scope>NUCLEOTIDE SEQUENCE [LARGE SCALE GENOMIC DNA]</scope>
    <source>
        <strain evidence="9">finn</strain>
    </source>
</reference>
<dbReference type="CDD" id="cd09009">
    <property type="entry name" value="PNP-EcPNPII_like"/>
    <property type="match status" value="1"/>
</dbReference>
<comment type="pathway">
    <text evidence="1 5">Purine metabolism; purine nucleoside salvage.</text>
</comment>
<dbReference type="InterPro" id="IPR035994">
    <property type="entry name" value="Nucleoside_phosphorylase_sf"/>
</dbReference>
<evidence type="ECO:0000256" key="4">
    <source>
        <dbReference type="ARBA" id="ARBA00022679"/>
    </source>
</evidence>
<feature type="binding site" evidence="6">
    <location>
        <position position="69"/>
    </location>
    <ligand>
        <name>phosphate</name>
        <dbReference type="ChEBI" id="CHEBI:43474"/>
    </ligand>
</feature>
<evidence type="ECO:0000256" key="3">
    <source>
        <dbReference type="ARBA" id="ARBA00022676"/>
    </source>
</evidence>
<proteinExistence type="inferred from homology"/>
<dbReference type="GO" id="GO:0005737">
    <property type="term" value="C:cytoplasm"/>
    <property type="evidence" value="ECO:0007669"/>
    <property type="project" value="TreeGrafter"/>
</dbReference>
<keyword evidence="3 5" id="KW-0328">Glycosyltransferase</keyword>
<dbReference type="GO" id="GO:0004731">
    <property type="term" value="F:purine-nucleoside phosphorylase activity"/>
    <property type="evidence" value="ECO:0007669"/>
    <property type="project" value="UniProtKB-EC"/>
</dbReference>
<organism evidence="8 9">
    <name type="scientific">Piromyces finnis</name>
    <dbReference type="NCBI Taxonomy" id="1754191"/>
    <lineage>
        <taxon>Eukaryota</taxon>
        <taxon>Fungi</taxon>
        <taxon>Fungi incertae sedis</taxon>
        <taxon>Chytridiomycota</taxon>
        <taxon>Chytridiomycota incertae sedis</taxon>
        <taxon>Neocallimastigomycetes</taxon>
        <taxon>Neocallimastigales</taxon>
        <taxon>Neocallimastigaceae</taxon>
        <taxon>Piromyces</taxon>
    </lineage>
</organism>
<evidence type="ECO:0000313" key="8">
    <source>
        <dbReference type="EMBL" id="ORX53388.1"/>
    </source>
</evidence>